<evidence type="ECO:0000313" key="3">
    <source>
        <dbReference type="Proteomes" id="UP001595989"/>
    </source>
</evidence>
<accession>A0ABV9DJM1</accession>
<keyword evidence="1" id="KW-0472">Membrane</keyword>
<gene>
    <name evidence="2" type="ORF">ACFO3D_08930</name>
</gene>
<dbReference type="Proteomes" id="UP001595989">
    <property type="component" value="Unassembled WGS sequence"/>
</dbReference>
<reference evidence="3" key="1">
    <citation type="journal article" date="2019" name="Int. J. Syst. Evol. Microbiol.">
        <title>The Global Catalogue of Microorganisms (GCM) 10K type strain sequencing project: providing services to taxonomists for standard genome sequencing and annotation.</title>
        <authorList>
            <consortium name="The Broad Institute Genomics Platform"/>
            <consortium name="The Broad Institute Genome Sequencing Center for Infectious Disease"/>
            <person name="Wu L."/>
            <person name="Ma J."/>
        </authorList>
    </citation>
    <scope>NUCLEOTIDE SEQUENCE [LARGE SCALE GENOMIC DNA]</scope>
    <source>
        <strain evidence="3">CGMCC 4.7426</strain>
    </source>
</reference>
<dbReference type="RefSeq" id="WP_390294952.1">
    <property type="nucleotide sequence ID" value="NZ_JBHSFU010000004.1"/>
</dbReference>
<protein>
    <submittedName>
        <fullName evidence="2">Uncharacterized protein</fullName>
    </submittedName>
</protein>
<keyword evidence="1" id="KW-1133">Transmembrane helix</keyword>
<feature type="transmembrane region" description="Helical" evidence="1">
    <location>
        <begin position="12"/>
        <end position="41"/>
    </location>
</feature>
<evidence type="ECO:0000313" key="2">
    <source>
        <dbReference type="EMBL" id="MFC4558336.1"/>
    </source>
</evidence>
<keyword evidence="1" id="KW-0812">Transmembrane</keyword>
<comment type="caution">
    <text evidence="2">The sequence shown here is derived from an EMBL/GenBank/DDBJ whole genome shotgun (WGS) entry which is preliminary data.</text>
</comment>
<keyword evidence="3" id="KW-1185">Reference proteome</keyword>
<proteinExistence type="predicted"/>
<sequence length="88" mass="9818">MKSIQVTLGILSLLLLSISLLVNYNNGVIISLIGLFISLILRQVRLQKYAYILGHPDRHAGKYGSDNSSDLLTQAETYEEDIKKKKGN</sequence>
<dbReference type="EMBL" id="JBHSFU010000004">
    <property type="protein sequence ID" value="MFC4558336.1"/>
    <property type="molecule type" value="Genomic_DNA"/>
</dbReference>
<name>A0ABV9DJM1_9BACI</name>
<evidence type="ECO:0000256" key="1">
    <source>
        <dbReference type="SAM" id="Phobius"/>
    </source>
</evidence>
<organism evidence="2 3">
    <name type="scientific">Virgibacillus kekensis</name>
    <dbReference type="NCBI Taxonomy" id="202261"/>
    <lineage>
        <taxon>Bacteria</taxon>
        <taxon>Bacillati</taxon>
        <taxon>Bacillota</taxon>
        <taxon>Bacilli</taxon>
        <taxon>Bacillales</taxon>
        <taxon>Bacillaceae</taxon>
        <taxon>Virgibacillus</taxon>
    </lineage>
</organism>